<evidence type="ECO:0000313" key="1">
    <source>
        <dbReference type="EMBL" id="MDR8752998.1"/>
    </source>
</evidence>
<dbReference type="InterPro" id="IPR016024">
    <property type="entry name" value="ARM-type_fold"/>
</dbReference>
<accession>A0ABU2DZH0</accession>
<organism evidence="1 2">
    <name type="scientific">Burkholderia pseudomultivorans</name>
    <dbReference type="NCBI Taxonomy" id="1207504"/>
    <lineage>
        <taxon>Bacteria</taxon>
        <taxon>Pseudomonadati</taxon>
        <taxon>Pseudomonadota</taxon>
        <taxon>Betaproteobacteria</taxon>
        <taxon>Burkholderiales</taxon>
        <taxon>Burkholderiaceae</taxon>
        <taxon>Burkholderia</taxon>
        <taxon>Burkholderia cepacia complex</taxon>
    </lineage>
</organism>
<gene>
    <name evidence="1" type="ORF">FEQ00_01405</name>
</gene>
<sequence length="1640" mass="180291">MYYRPSSSKSLIVSDHSSDSSLGNRLGGGGAATSAGIQFQAQVGALLSAYMLSDQCIDARIDVGNGSVEWIRFETEAPVDDILVATSDDGFIAIQAKTTVSRSRDPSSAFAKTIAQFTKYWIDCQRGDGSAGWNRPLDASRDRLVLAVGSQASAAIKVDLPTALALKASPGQPQLTQAQQVVFDDFEFCIRTAWADSTAEPFSDAAVLEIARFVRVAVFDFAGTDAALVRTVLHGAAGASIDAGALFSGIEQFCYDLMKQRGGADLDTLRAALRSAGFDLGDRPRYRADIEALRAYSSATASDLRRYEVVEASPGNQVSIVRDCQQGVFEAAAAGNLLIIGEPGSGKSGVVSALAERLRAELHDVVELAVDSLAVDTSDGLARALGLEHDLVEVLKAWDGEKSGWLVIDALDATRGGQGEGVFRALIKRVIEMNDRWRVVASIRSFDLRMGQQFRALFKGKPPVAALADRGFGDVRHVSVPNWSDNELRQLMAREPRLASVLDAAPQKFRELAVVPFNTRLICDLLAADVLGENLERVSSQVQLLQLFWRERIECYGTSGRAVIIRAVQSMLESGSLQAPFDKTAADSGDQVDKLQKGGILVPINGGRSFQFRHHILFDFAAAAVYLDPNGIVNGSQRFPKDDGRGLMLAPALLFVLHELWDQSVDRDRFWSAVAKLITDRAGDPVLRSSASRAGAEFPVDVDDTAWLVQEVGRNNPLLPDVLNHVGGALAVRIDDHSSTPLQPWIALASGIGAYVGRVTGAVRFLVAQLLPRAKSQEERAGLGSAARALLAYAFENRNAQWLVASAIDLVLDTYSTNSDASRTLLARIFEAEQLELHSWEYVPLLGRKIGSIADCDPDFASYIYNRTYEIGVTDERKTRIGNSQILSMTSTARQDYDMARYSLAQYFPTFLQHHSSAAVDGLVAAVDGFFAREHPRTEPVREFELTVNNQKYRLEEDLSCVWGHDPERVYGYDADFLVVKFVEHLRTATEQVAIEIARDVILRCSKAIFWARLFMVAAERRDKLLDLMWPFAVLEPMLVLPDTRKDAIDVVTGAWDRRTAEERIDLEEGAFAFDFSGYQDEDGARRAFVERLFASIGADRLLTDRAREMIAREIDESEGKNERLMHFSTSWERADPYQWIQGLDRSLPANADLMAALESTQDLLALAPGKTPANDVTLDAALKSLEALDVRASAHGVHAVLRLQAEGTIGQGCSQILTMKLLGGKAEAPNLEPTVNRLIDLIMLAANSASPEVQEETEQRFEESAAWGSPAARLEAAEAILDLCLQAPERYRELAPVIDRLLADPHPAVRMHAALMLIRIWDLDRHGFWSRLETRLQKETNRSVLVHLTSDLVDRLLHAEPQRCLTLLRQLIDRVQADGPRAKDLLAHIAGQITVLWVRHSLEEARESLERYVSSPTVHSSELLHVLMALRGAYVIGLNADSPLDASVRQRAFSLTLDIVSAANLVLGELIGKKSASEQEAATVRDLAQVVDSACNQLYFTVDEVIDGTDIARNLAPQEVLQFVREAQPVLEQIGEYATPHTVYYLLQLVEKVLDYAPQTALDVTSHALLNGGARTGYQFDPLGADHFVSLVGRLLADHKDIFQAPTSRTALIACLECFLDAGWPAARRLLYRLPELIQ</sequence>
<dbReference type="Proteomes" id="UP001248067">
    <property type="component" value="Unassembled WGS sequence"/>
</dbReference>
<dbReference type="SUPFAM" id="SSF48371">
    <property type="entry name" value="ARM repeat"/>
    <property type="match status" value="1"/>
</dbReference>
<dbReference type="InterPro" id="IPR011989">
    <property type="entry name" value="ARM-like"/>
</dbReference>
<reference evidence="1 2" key="1">
    <citation type="submission" date="2019-06" db="EMBL/GenBank/DDBJ databases">
        <title>Evolution of Burkholderia multivorans in the lungs of Cystic Fibrosis patients.</title>
        <authorList>
            <person name="Moreira L.M."/>
        </authorList>
    </citation>
    <scope>NUCLEOTIDE SEQUENCE [LARGE SCALE GENOMIC DNA]</scope>
    <source>
        <strain evidence="1 2">VC13239</strain>
    </source>
</reference>
<keyword evidence="2" id="KW-1185">Reference proteome</keyword>
<dbReference type="EMBL" id="VJSY01000008">
    <property type="protein sequence ID" value="MDR8752998.1"/>
    <property type="molecule type" value="Genomic_DNA"/>
</dbReference>
<dbReference type="SUPFAM" id="SSF52540">
    <property type="entry name" value="P-loop containing nucleoside triphosphate hydrolases"/>
    <property type="match status" value="1"/>
</dbReference>
<dbReference type="Gene3D" id="1.25.10.10">
    <property type="entry name" value="Leucine-rich Repeat Variant"/>
    <property type="match status" value="1"/>
</dbReference>
<protein>
    <recommendedName>
        <fullName evidence="3">AAA+ ATPase domain-containing protein</fullName>
    </recommendedName>
</protein>
<comment type="caution">
    <text evidence="1">The sequence shown here is derived from an EMBL/GenBank/DDBJ whole genome shotgun (WGS) entry which is preliminary data.</text>
</comment>
<proteinExistence type="predicted"/>
<dbReference type="RefSeq" id="WP_175894112.1">
    <property type="nucleotide sequence ID" value="NZ_CADFDQ010000005.1"/>
</dbReference>
<evidence type="ECO:0008006" key="3">
    <source>
        <dbReference type="Google" id="ProtNLM"/>
    </source>
</evidence>
<dbReference type="InterPro" id="IPR027417">
    <property type="entry name" value="P-loop_NTPase"/>
</dbReference>
<evidence type="ECO:0000313" key="2">
    <source>
        <dbReference type="Proteomes" id="UP001248067"/>
    </source>
</evidence>
<dbReference type="Gene3D" id="3.40.50.300">
    <property type="entry name" value="P-loop containing nucleotide triphosphate hydrolases"/>
    <property type="match status" value="1"/>
</dbReference>
<name>A0ABU2DZH0_9BURK</name>